<evidence type="ECO:0000256" key="3">
    <source>
        <dbReference type="ARBA" id="ARBA00022837"/>
    </source>
</evidence>
<protein>
    <submittedName>
        <fullName evidence="5">Calcineurin subunit B</fullName>
    </submittedName>
</protein>
<dbReference type="AlphaFoldDB" id="A0AAD9R0D8"/>
<dbReference type="Gene3D" id="1.10.238.10">
    <property type="entry name" value="EF-hand"/>
    <property type="match status" value="1"/>
</dbReference>
<dbReference type="PANTHER" id="PTHR45942">
    <property type="entry name" value="PROTEIN PHOSPATASE 3 REGULATORY SUBUNIT B ALPHA ISOFORM TYPE 1"/>
    <property type="match status" value="1"/>
</dbReference>
<evidence type="ECO:0000313" key="5">
    <source>
        <dbReference type="EMBL" id="KAK2570838.1"/>
    </source>
</evidence>
<dbReference type="SUPFAM" id="SSF47473">
    <property type="entry name" value="EF-hand"/>
    <property type="match status" value="1"/>
</dbReference>
<dbReference type="EMBL" id="JARQWQ010000007">
    <property type="protein sequence ID" value="KAK2570838.1"/>
    <property type="molecule type" value="Genomic_DNA"/>
</dbReference>
<keyword evidence="1" id="KW-0479">Metal-binding</keyword>
<keyword evidence="2" id="KW-0677">Repeat</keyword>
<dbReference type="InterPro" id="IPR018247">
    <property type="entry name" value="EF_Hand_1_Ca_BS"/>
</dbReference>
<reference evidence="5" key="2">
    <citation type="journal article" date="2023" name="Science">
        <title>Genomic signatures of disease resistance in endangered staghorn corals.</title>
        <authorList>
            <person name="Vollmer S.V."/>
            <person name="Selwyn J.D."/>
            <person name="Despard B.A."/>
            <person name="Roesel C.L."/>
        </authorList>
    </citation>
    <scope>NUCLEOTIDE SEQUENCE</scope>
    <source>
        <strain evidence="5">K2</strain>
    </source>
</reference>
<gene>
    <name evidence="5" type="ORF">P5673_004540</name>
</gene>
<dbReference type="Proteomes" id="UP001249851">
    <property type="component" value="Unassembled WGS sequence"/>
</dbReference>
<evidence type="ECO:0000256" key="1">
    <source>
        <dbReference type="ARBA" id="ARBA00022723"/>
    </source>
</evidence>
<keyword evidence="3" id="KW-0106">Calcium</keyword>
<dbReference type="InterPro" id="IPR011992">
    <property type="entry name" value="EF-hand-dom_pair"/>
</dbReference>
<dbReference type="PROSITE" id="PS50222">
    <property type="entry name" value="EF_HAND_2"/>
    <property type="match status" value="1"/>
</dbReference>
<comment type="caution">
    <text evidence="5">The sequence shown here is derived from an EMBL/GenBank/DDBJ whole genome shotgun (WGS) entry which is preliminary data.</text>
</comment>
<dbReference type="InterPro" id="IPR002048">
    <property type="entry name" value="EF_hand_dom"/>
</dbReference>
<name>A0AAD9R0D8_ACRCE</name>
<sequence>MCSEICTPWIKPKYLRDELIRTESKSVEHERNFNSFVCWRRCRPGHERAILKLFFTVNVLVKGIDGESNSCISGSIKYFSLFSSAHLSLVDLSFELILGGAAASVASEDELRQLEANSHFTAKEIPKLLKRFVRDDPEGRNGGISLKQFLDIPEISTNPIMLKIASYYLEKRTNKLTYSAFITMMSRLSPRNPLVDKRQFAFQVLDRDNDGYLSYHELFSLFRIVTGPTLKDDQVLAAITSILSRSELQQASKVTFEEFTQIVSDEEIEELFTVELQLP</sequence>
<dbReference type="GO" id="GO:0005509">
    <property type="term" value="F:calcium ion binding"/>
    <property type="evidence" value="ECO:0007669"/>
    <property type="project" value="InterPro"/>
</dbReference>
<accession>A0AAD9R0D8</accession>
<evidence type="ECO:0000256" key="2">
    <source>
        <dbReference type="ARBA" id="ARBA00022737"/>
    </source>
</evidence>
<evidence type="ECO:0000259" key="4">
    <source>
        <dbReference type="PROSITE" id="PS50222"/>
    </source>
</evidence>
<dbReference type="PROSITE" id="PS00018">
    <property type="entry name" value="EF_HAND_1"/>
    <property type="match status" value="1"/>
</dbReference>
<organism evidence="5 6">
    <name type="scientific">Acropora cervicornis</name>
    <name type="common">Staghorn coral</name>
    <dbReference type="NCBI Taxonomy" id="6130"/>
    <lineage>
        <taxon>Eukaryota</taxon>
        <taxon>Metazoa</taxon>
        <taxon>Cnidaria</taxon>
        <taxon>Anthozoa</taxon>
        <taxon>Hexacorallia</taxon>
        <taxon>Scleractinia</taxon>
        <taxon>Astrocoeniina</taxon>
        <taxon>Acroporidae</taxon>
        <taxon>Acropora</taxon>
    </lineage>
</organism>
<keyword evidence="6" id="KW-1185">Reference proteome</keyword>
<proteinExistence type="predicted"/>
<feature type="domain" description="EF-hand" evidence="4">
    <location>
        <begin position="193"/>
        <end position="228"/>
    </location>
</feature>
<evidence type="ECO:0000313" key="6">
    <source>
        <dbReference type="Proteomes" id="UP001249851"/>
    </source>
</evidence>
<dbReference type="Pfam" id="PF13499">
    <property type="entry name" value="EF-hand_7"/>
    <property type="match status" value="1"/>
</dbReference>
<reference evidence="5" key="1">
    <citation type="journal article" date="2023" name="G3 (Bethesda)">
        <title>Whole genome assembly and annotation of the endangered Caribbean coral Acropora cervicornis.</title>
        <authorList>
            <person name="Selwyn J.D."/>
            <person name="Vollmer S.V."/>
        </authorList>
    </citation>
    <scope>NUCLEOTIDE SEQUENCE</scope>
    <source>
        <strain evidence="5">K2</strain>
    </source>
</reference>